<evidence type="ECO:0000259" key="2">
    <source>
        <dbReference type="PROSITE" id="PS51084"/>
    </source>
</evidence>
<sequence>MERRRLALLCSHLCSTGRPPLLCASPPLLSASGCHASAGGGGRPEGDTGKERCVFCLIVRGESPAFKLYEDDVCLCILDSNPLSFGHSLIIPKLHFPSLQATPPSVVAAMCSTVPFLTKAIMKATQCGRLTEFTTHLHIIPRRAGDQLWPSEGHRQPIEQNQETLSLVSRIRERISPQPTACCSTLESQLHKNLHD</sequence>
<organism evidence="3 4">
    <name type="scientific">Dendrobium nobile</name>
    <name type="common">Orchid</name>
    <dbReference type="NCBI Taxonomy" id="94219"/>
    <lineage>
        <taxon>Eukaryota</taxon>
        <taxon>Viridiplantae</taxon>
        <taxon>Streptophyta</taxon>
        <taxon>Embryophyta</taxon>
        <taxon>Tracheophyta</taxon>
        <taxon>Spermatophyta</taxon>
        <taxon>Magnoliopsida</taxon>
        <taxon>Liliopsida</taxon>
        <taxon>Asparagales</taxon>
        <taxon>Orchidaceae</taxon>
        <taxon>Epidendroideae</taxon>
        <taxon>Malaxideae</taxon>
        <taxon>Dendrobiinae</taxon>
        <taxon>Dendrobium</taxon>
    </lineage>
</organism>
<dbReference type="OrthoDB" id="672793at2759"/>
<keyword evidence="4" id="KW-1185">Reference proteome</keyword>
<gene>
    <name evidence="3" type="ORF">KFK09_014357</name>
</gene>
<dbReference type="InterPro" id="IPR011146">
    <property type="entry name" value="HIT-like"/>
</dbReference>
<protein>
    <recommendedName>
        <fullName evidence="2">HIT domain-containing protein</fullName>
    </recommendedName>
</protein>
<dbReference type="PANTHER" id="PTHR47670:SF1">
    <property type="entry name" value="ADENYLYLSULFATASE HINT3"/>
    <property type="match status" value="1"/>
</dbReference>
<comment type="caution">
    <text evidence="1">Lacks conserved residue(s) required for the propagation of feature annotation.</text>
</comment>
<dbReference type="GO" id="GO:0047627">
    <property type="term" value="F:adenylylsulfatase activity"/>
    <property type="evidence" value="ECO:0007669"/>
    <property type="project" value="TreeGrafter"/>
</dbReference>
<evidence type="ECO:0000313" key="3">
    <source>
        <dbReference type="EMBL" id="KAI0508222.1"/>
    </source>
</evidence>
<dbReference type="AlphaFoldDB" id="A0A8T3BCC7"/>
<dbReference type="Proteomes" id="UP000829196">
    <property type="component" value="Unassembled WGS sequence"/>
</dbReference>
<dbReference type="PANTHER" id="PTHR47670">
    <property type="entry name" value="ADENYLYLSULFATASE HINT3"/>
    <property type="match status" value="1"/>
</dbReference>
<reference evidence="3" key="1">
    <citation type="journal article" date="2022" name="Front. Genet.">
        <title>Chromosome-Scale Assembly of the Dendrobium nobile Genome Provides Insights Into the Molecular Mechanism of the Biosynthesis of the Medicinal Active Ingredient of Dendrobium.</title>
        <authorList>
            <person name="Xu Q."/>
            <person name="Niu S.-C."/>
            <person name="Li K.-L."/>
            <person name="Zheng P.-J."/>
            <person name="Zhang X.-J."/>
            <person name="Jia Y."/>
            <person name="Liu Y."/>
            <person name="Niu Y.-X."/>
            <person name="Yu L.-H."/>
            <person name="Chen D.-F."/>
            <person name="Zhang G.-Q."/>
        </authorList>
    </citation>
    <scope>NUCLEOTIDE SEQUENCE</scope>
    <source>
        <tissue evidence="3">Leaf</tissue>
    </source>
</reference>
<dbReference type="EMBL" id="JAGYWB010000010">
    <property type="protein sequence ID" value="KAI0508222.1"/>
    <property type="molecule type" value="Genomic_DNA"/>
</dbReference>
<evidence type="ECO:0000313" key="4">
    <source>
        <dbReference type="Proteomes" id="UP000829196"/>
    </source>
</evidence>
<dbReference type="InterPro" id="IPR036265">
    <property type="entry name" value="HIT-like_sf"/>
</dbReference>
<dbReference type="Pfam" id="PF01230">
    <property type="entry name" value="HIT"/>
    <property type="match status" value="1"/>
</dbReference>
<dbReference type="PRINTS" id="PR00332">
    <property type="entry name" value="HISTRIAD"/>
</dbReference>
<feature type="domain" description="HIT" evidence="2">
    <location>
        <begin position="54"/>
        <end position="149"/>
    </location>
</feature>
<comment type="caution">
    <text evidence="3">The sequence shown here is derived from an EMBL/GenBank/DDBJ whole genome shotgun (WGS) entry which is preliminary data.</text>
</comment>
<name>A0A8T3BCC7_DENNO</name>
<dbReference type="SUPFAM" id="SSF54197">
    <property type="entry name" value="HIT-like"/>
    <property type="match status" value="1"/>
</dbReference>
<dbReference type="Gene3D" id="3.30.428.10">
    <property type="entry name" value="HIT-like"/>
    <property type="match status" value="1"/>
</dbReference>
<accession>A0A8T3BCC7</accession>
<dbReference type="InterPro" id="IPR001310">
    <property type="entry name" value="Histidine_triad_HIT"/>
</dbReference>
<proteinExistence type="predicted"/>
<evidence type="ECO:0000256" key="1">
    <source>
        <dbReference type="PROSITE-ProRule" id="PRU00464"/>
    </source>
</evidence>
<dbReference type="PROSITE" id="PS51257">
    <property type="entry name" value="PROKAR_LIPOPROTEIN"/>
    <property type="match status" value="1"/>
</dbReference>
<dbReference type="SMR" id="A0A8T3BCC7"/>
<dbReference type="GO" id="GO:0006790">
    <property type="term" value="P:sulfur compound metabolic process"/>
    <property type="evidence" value="ECO:0007669"/>
    <property type="project" value="TreeGrafter"/>
</dbReference>
<dbReference type="PROSITE" id="PS51084">
    <property type="entry name" value="HIT_2"/>
    <property type="match status" value="1"/>
</dbReference>
<dbReference type="GO" id="GO:0009150">
    <property type="term" value="P:purine ribonucleotide metabolic process"/>
    <property type="evidence" value="ECO:0007669"/>
    <property type="project" value="TreeGrafter"/>
</dbReference>